<protein>
    <submittedName>
        <fullName evidence="1">Uncharacterized protein</fullName>
    </submittedName>
</protein>
<feature type="non-terminal residue" evidence="1">
    <location>
        <position position="1"/>
    </location>
</feature>
<reference evidence="1" key="1">
    <citation type="journal article" date="2014" name="Front. Microbiol.">
        <title>High frequency of phylogenetically diverse reductive dehalogenase-homologous genes in deep subseafloor sedimentary metagenomes.</title>
        <authorList>
            <person name="Kawai M."/>
            <person name="Futagami T."/>
            <person name="Toyoda A."/>
            <person name="Takaki Y."/>
            <person name="Nishi S."/>
            <person name="Hori S."/>
            <person name="Arai W."/>
            <person name="Tsubouchi T."/>
            <person name="Morono Y."/>
            <person name="Uchiyama I."/>
            <person name="Ito T."/>
            <person name="Fujiyama A."/>
            <person name="Inagaki F."/>
            <person name="Takami H."/>
        </authorList>
    </citation>
    <scope>NUCLEOTIDE SEQUENCE</scope>
    <source>
        <strain evidence="1">Expedition CK06-06</strain>
    </source>
</reference>
<name>X1MYZ0_9ZZZZ</name>
<organism evidence="1">
    <name type="scientific">marine sediment metagenome</name>
    <dbReference type="NCBI Taxonomy" id="412755"/>
    <lineage>
        <taxon>unclassified sequences</taxon>
        <taxon>metagenomes</taxon>
        <taxon>ecological metagenomes</taxon>
    </lineage>
</organism>
<proteinExistence type="predicted"/>
<gene>
    <name evidence="1" type="ORF">S06H3_45882</name>
</gene>
<accession>X1MYZ0</accession>
<evidence type="ECO:0000313" key="1">
    <source>
        <dbReference type="EMBL" id="GAI36498.1"/>
    </source>
</evidence>
<sequence>LIRSLKTHIATPPMIEYRLGLARTTMRMMPGKAALTLHL</sequence>
<dbReference type="EMBL" id="BARV01028693">
    <property type="protein sequence ID" value="GAI36498.1"/>
    <property type="molecule type" value="Genomic_DNA"/>
</dbReference>
<comment type="caution">
    <text evidence="1">The sequence shown here is derived from an EMBL/GenBank/DDBJ whole genome shotgun (WGS) entry which is preliminary data.</text>
</comment>
<dbReference type="AlphaFoldDB" id="X1MYZ0"/>